<organism evidence="1 2">
    <name type="scientific">Purpureocillium lilacinum</name>
    <name type="common">Paecilomyces lilacinus</name>
    <dbReference type="NCBI Taxonomy" id="33203"/>
    <lineage>
        <taxon>Eukaryota</taxon>
        <taxon>Fungi</taxon>
        <taxon>Dikarya</taxon>
        <taxon>Ascomycota</taxon>
        <taxon>Pezizomycotina</taxon>
        <taxon>Sordariomycetes</taxon>
        <taxon>Hypocreomycetidae</taxon>
        <taxon>Hypocreales</taxon>
        <taxon>Ophiocordycipitaceae</taxon>
        <taxon>Purpureocillium</taxon>
    </lineage>
</organism>
<sequence length="311" mass="32616">MSAGRFGMGRAGIENGQAGRAADDINAADSRPGRPAAKGIKLRMPAPDAQMPGPQPPAKVNRRCRAHLRGGKTGGFGLPRVGPGVASPFHKHETLFSFRIVGRSRRRAKVVARRGKGTLDAQLPLGHRQVVQESTAGGQLGTPHRYLSARYGCLTHERCLGWKFAIESIPGGHPFHQPALPKCGAIVAAASSSRHDGQAPVLAGDWGTLYRTGQQDCGTNAIAWPRLGHNGTYIVVSPRLSSLADGDDVESICMFLCLVVEGVADPGLSSQTGGSHPVCPVGSDAPSANGGPQPSGWRTGDVAQRATARRQ</sequence>
<comment type="caution">
    <text evidence="1">The sequence shown here is derived from an EMBL/GenBank/DDBJ whole genome shotgun (WGS) entry which is preliminary data.</text>
</comment>
<evidence type="ECO:0000313" key="2">
    <source>
        <dbReference type="Proteomes" id="UP001638806"/>
    </source>
</evidence>
<accession>A0ACC4DUV9</accession>
<gene>
    <name evidence="1" type="ORF">ACCO45_004834</name>
</gene>
<protein>
    <submittedName>
        <fullName evidence="1">Uncharacterized protein</fullName>
    </submittedName>
</protein>
<dbReference type="EMBL" id="JBGNUJ010000004">
    <property type="protein sequence ID" value="KAL3959717.1"/>
    <property type="molecule type" value="Genomic_DNA"/>
</dbReference>
<reference evidence="1" key="1">
    <citation type="submission" date="2024-12" db="EMBL/GenBank/DDBJ databases">
        <title>Comparative genomics and development of molecular markers within Purpureocillium lilacinum and among Purpureocillium species.</title>
        <authorList>
            <person name="Yeh Z.-Y."/>
            <person name="Ni N.-T."/>
            <person name="Lo P.-H."/>
            <person name="Mushyakhwo K."/>
            <person name="Lin C.-F."/>
            <person name="Nai Y.-S."/>
        </authorList>
    </citation>
    <scope>NUCLEOTIDE SEQUENCE</scope>
    <source>
        <strain evidence="1">NCHU-NPUST-175</strain>
    </source>
</reference>
<dbReference type="Proteomes" id="UP001638806">
    <property type="component" value="Unassembled WGS sequence"/>
</dbReference>
<name>A0ACC4DUV9_PURLI</name>
<proteinExistence type="predicted"/>
<keyword evidence="2" id="KW-1185">Reference proteome</keyword>
<evidence type="ECO:0000313" key="1">
    <source>
        <dbReference type="EMBL" id="KAL3959717.1"/>
    </source>
</evidence>